<dbReference type="AlphaFoldDB" id="A0A0A2JJC9"/>
<feature type="signal peptide" evidence="1">
    <location>
        <begin position="1"/>
        <end position="18"/>
    </location>
</feature>
<dbReference type="EMBL" id="JQFZ01000214">
    <property type="protein sequence ID" value="KGO54758.1"/>
    <property type="molecule type" value="Genomic_DNA"/>
</dbReference>
<dbReference type="PhylomeDB" id="A0A0A2JJC9"/>
<name>A0A0A2JJC9_PENEN</name>
<protein>
    <submittedName>
        <fullName evidence="2">Uncharacterized protein</fullName>
    </submittedName>
</protein>
<proteinExistence type="predicted"/>
<evidence type="ECO:0000313" key="2">
    <source>
        <dbReference type="EMBL" id="KGO54758.1"/>
    </source>
</evidence>
<reference evidence="2 3" key="1">
    <citation type="journal article" date="2015" name="Mol. Plant Microbe Interact.">
        <title>Genome, transcriptome, and functional analyses of Penicillium expansum provide new insights into secondary metabolism and pathogenicity.</title>
        <authorList>
            <person name="Ballester A.R."/>
            <person name="Marcet-Houben M."/>
            <person name="Levin E."/>
            <person name="Sela N."/>
            <person name="Selma-Lazaro C."/>
            <person name="Carmona L."/>
            <person name="Wisniewski M."/>
            <person name="Droby S."/>
            <person name="Gonzalez-Candelas L."/>
            <person name="Gabaldon T."/>
        </authorList>
    </citation>
    <scope>NUCLEOTIDE SEQUENCE [LARGE SCALE GENOMIC DNA]</scope>
    <source>
        <strain evidence="2 3">MD-8</strain>
    </source>
</reference>
<accession>A0A0A2JJC9</accession>
<dbReference type="OrthoDB" id="4323739at2759"/>
<comment type="caution">
    <text evidence="2">The sequence shown here is derived from an EMBL/GenBank/DDBJ whole genome shotgun (WGS) entry which is preliminary data.</text>
</comment>
<evidence type="ECO:0000256" key="1">
    <source>
        <dbReference type="SAM" id="SignalP"/>
    </source>
</evidence>
<organism evidence="2 3">
    <name type="scientific">Penicillium expansum</name>
    <name type="common">Blue mold rot fungus</name>
    <dbReference type="NCBI Taxonomy" id="27334"/>
    <lineage>
        <taxon>Eukaryota</taxon>
        <taxon>Fungi</taxon>
        <taxon>Dikarya</taxon>
        <taxon>Ascomycota</taxon>
        <taxon>Pezizomycotina</taxon>
        <taxon>Eurotiomycetes</taxon>
        <taxon>Eurotiomycetidae</taxon>
        <taxon>Eurotiales</taxon>
        <taxon>Aspergillaceae</taxon>
        <taxon>Penicillium</taxon>
    </lineage>
</organism>
<dbReference type="RefSeq" id="XP_016597070.1">
    <property type="nucleotide sequence ID" value="XM_016746281.1"/>
</dbReference>
<dbReference type="Proteomes" id="UP000030143">
    <property type="component" value="Unassembled WGS sequence"/>
</dbReference>
<evidence type="ECO:0000313" key="3">
    <source>
        <dbReference type="Proteomes" id="UP000030143"/>
    </source>
</evidence>
<feature type="chain" id="PRO_5009752639" evidence="1">
    <location>
        <begin position="19"/>
        <end position="124"/>
    </location>
</feature>
<dbReference type="GeneID" id="27681701"/>
<keyword evidence="3" id="KW-1185">Reference proteome</keyword>
<dbReference type="HOGENOM" id="CLU_2096363_0_0_1"/>
<keyword evidence="1" id="KW-0732">Signal</keyword>
<dbReference type="VEuPathDB" id="FungiDB:PEXP_014040"/>
<sequence>MRFTPAILMLASAIGAIAAPSAEPMELDARTLEARDEGIDIKICSGINLGGNCIDIVVYIQNDCHNLNGSPVMDNVKSVSIPNGYRCRFWQSTTCNGGGTGDIQAGGNNDIGTGSLSSVKCYKN</sequence>
<gene>
    <name evidence="2" type="ORF">PEX2_090110</name>
</gene>